<dbReference type="EMBL" id="JAZIBG010000020">
    <property type="protein sequence ID" value="MEF7614091.1"/>
    <property type="molecule type" value="Genomic_DNA"/>
</dbReference>
<comment type="caution">
    <text evidence="1">The sequence shown here is derived from an EMBL/GenBank/DDBJ whole genome shotgun (WGS) entry which is preliminary data.</text>
</comment>
<dbReference type="Proteomes" id="UP001336250">
    <property type="component" value="Unassembled WGS sequence"/>
</dbReference>
<name>A0AAW9Q9E3_9BURK</name>
<protein>
    <submittedName>
        <fullName evidence="1">DUF3619 family protein</fullName>
    </submittedName>
</protein>
<gene>
    <name evidence="1" type="ORF">V4F39_09230</name>
</gene>
<accession>A0AAW9Q9E3</accession>
<sequence>MTNTPPSAESLQERFARRIAAHLSEAAAATPPDIDARLRFAREQALLRARAARVAAEPLVAVGGQGTLRLGHGTSGSGWWVRMASALPVLVLAGGLLLIQEWQSQSQLEAAVEVDTALLSDDLPPDAYSDPGFLEFLKAPQE</sequence>
<organism evidence="1 2">
    <name type="scientific">Aquincola agrisoli</name>
    <dbReference type="NCBI Taxonomy" id="3119538"/>
    <lineage>
        <taxon>Bacteria</taxon>
        <taxon>Pseudomonadati</taxon>
        <taxon>Pseudomonadota</taxon>
        <taxon>Betaproteobacteria</taxon>
        <taxon>Burkholderiales</taxon>
        <taxon>Sphaerotilaceae</taxon>
        <taxon>Aquincola</taxon>
    </lineage>
</organism>
<reference evidence="1 2" key="1">
    <citation type="submission" date="2024-02" db="EMBL/GenBank/DDBJ databases">
        <title>Genome sequence of Aquincola sp. MAHUQ-54.</title>
        <authorList>
            <person name="Huq M.A."/>
        </authorList>
    </citation>
    <scope>NUCLEOTIDE SEQUENCE [LARGE SCALE GENOMIC DNA]</scope>
    <source>
        <strain evidence="1 2">MAHUQ-54</strain>
    </source>
</reference>
<dbReference type="InterPro" id="IPR022064">
    <property type="entry name" value="DUF3619"/>
</dbReference>
<dbReference type="RefSeq" id="WP_332289027.1">
    <property type="nucleotide sequence ID" value="NZ_JAZIBG010000020.1"/>
</dbReference>
<dbReference type="AlphaFoldDB" id="A0AAW9Q9E3"/>
<keyword evidence="2" id="KW-1185">Reference proteome</keyword>
<evidence type="ECO:0000313" key="2">
    <source>
        <dbReference type="Proteomes" id="UP001336250"/>
    </source>
</evidence>
<evidence type="ECO:0000313" key="1">
    <source>
        <dbReference type="EMBL" id="MEF7614091.1"/>
    </source>
</evidence>
<proteinExistence type="predicted"/>
<dbReference type="Pfam" id="PF12279">
    <property type="entry name" value="DUF3619"/>
    <property type="match status" value="1"/>
</dbReference>